<proteinExistence type="predicted"/>
<feature type="compositionally biased region" description="Polar residues" evidence="1">
    <location>
        <begin position="1"/>
        <end position="12"/>
    </location>
</feature>
<name>A0ABM9I339_9GAMM</name>
<dbReference type="EMBL" id="OX458333">
    <property type="protein sequence ID" value="CAI8860320.1"/>
    <property type="molecule type" value="Genomic_DNA"/>
</dbReference>
<accession>A0ABM9I339</accession>
<protein>
    <submittedName>
        <fullName evidence="2">Uncharacterized protein</fullName>
    </submittedName>
</protein>
<evidence type="ECO:0000313" key="3">
    <source>
        <dbReference type="Proteomes" id="UP001162030"/>
    </source>
</evidence>
<feature type="region of interest" description="Disordered" evidence="1">
    <location>
        <begin position="1"/>
        <end position="20"/>
    </location>
</feature>
<reference evidence="2 3" key="1">
    <citation type="submission" date="2023-03" db="EMBL/GenBank/DDBJ databases">
        <authorList>
            <person name="Pearce D."/>
        </authorList>
    </citation>
    <scope>NUCLEOTIDE SEQUENCE [LARGE SCALE GENOMIC DNA]</scope>
    <source>
        <strain evidence="2">Msz</strain>
    </source>
</reference>
<keyword evidence="3" id="KW-1185">Reference proteome</keyword>
<gene>
    <name evidence="2" type="ORF">MSZNOR_2679</name>
</gene>
<evidence type="ECO:0000313" key="2">
    <source>
        <dbReference type="EMBL" id="CAI8860320.1"/>
    </source>
</evidence>
<organism evidence="2 3">
    <name type="scientific">Methylocaldum szegediense</name>
    <dbReference type="NCBI Taxonomy" id="73780"/>
    <lineage>
        <taxon>Bacteria</taxon>
        <taxon>Pseudomonadati</taxon>
        <taxon>Pseudomonadota</taxon>
        <taxon>Gammaproteobacteria</taxon>
        <taxon>Methylococcales</taxon>
        <taxon>Methylococcaceae</taxon>
        <taxon>Methylocaldum</taxon>
    </lineage>
</organism>
<dbReference type="Proteomes" id="UP001162030">
    <property type="component" value="Chromosome"/>
</dbReference>
<evidence type="ECO:0000256" key="1">
    <source>
        <dbReference type="SAM" id="MobiDB-lite"/>
    </source>
</evidence>
<sequence length="64" mass="7134">MTHVSYRNSTQPRVPPTWPRVCPPAVPRALGDRGQRLRVGYLTLASVDERARSPALHDRALLSS</sequence>